<keyword evidence="3" id="KW-1185">Reference proteome</keyword>
<feature type="region of interest" description="Disordered" evidence="1">
    <location>
        <begin position="129"/>
        <end position="156"/>
    </location>
</feature>
<dbReference type="OrthoDB" id="7540822at2759"/>
<accession>A0A9P0FDC1</accession>
<gene>
    <name evidence="2" type="ORF">MELIAE_LOCUS3876</name>
</gene>
<name>A0A9P0FDC1_BRAAE</name>
<evidence type="ECO:0000256" key="1">
    <source>
        <dbReference type="SAM" id="MobiDB-lite"/>
    </source>
</evidence>
<dbReference type="AlphaFoldDB" id="A0A9P0FDC1"/>
<proteinExistence type="predicted"/>
<dbReference type="Proteomes" id="UP001154078">
    <property type="component" value="Chromosome 2"/>
</dbReference>
<reference evidence="2" key="1">
    <citation type="submission" date="2021-12" db="EMBL/GenBank/DDBJ databases">
        <authorList>
            <person name="King R."/>
        </authorList>
    </citation>
    <scope>NUCLEOTIDE SEQUENCE</scope>
</reference>
<evidence type="ECO:0000313" key="2">
    <source>
        <dbReference type="EMBL" id="CAH0551212.1"/>
    </source>
</evidence>
<sequence length="156" mass="17814">MLSRRNIGVYVRSTKYCSVERSKATLPVIPQNKTILTIKPHPLKVGELLKLWESIGKSLNLLSGPKKCAEDWRRYFVEWKSRTRKKARDFKVEAQATGGGPNSAKPLTELEEKLMGLLGWVSAQGYQDIPEEQEIQEKPKENENSNFSRVLQINES</sequence>
<evidence type="ECO:0000313" key="3">
    <source>
        <dbReference type="Proteomes" id="UP001154078"/>
    </source>
</evidence>
<evidence type="ECO:0008006" key="4">
    <source>
        <dbReference type="Google" id="ProtNLM"/>
    </source>
</evidence>
<organism evidence="2 3">
    <name type="scientific">Brassicogethes aeneus</name>
    <name type="common">Rape pollen beetle</name>
    <name type="synonym">Meligethes aeneus</name>
    <dbReference type="NCBI Taxonomy" id="1431903"/>
    <lineage>
        <taxon>Eukaryota</taxon>
        <taxon>Metazoa</taxon>
        <taxon>Ecdysozoa</taxon>
        <taxon>Arthropoda</taxon>
        <taxon>Hexapoda</taxon>
        <taxon>Insecta</taxon>
        <taxon>Pterygota</taxon>
        <taxon>Neoptera</taxon>
        <taxon>Endopterygota</taxon>
        <taxon>Coleoptera</taxon>
        <taxon>Polyphaga</taxon>
        <taxon>Cucujiformia</taxon>
        <taxon>Nitidulidae</taxon>
        <taxon>Meligethinae</taxon>
        <taxon>Brassicogethes</taxon>
    </lineage>
</organism>
<dbReference type="EMBL" id="OV121133">
    <property type="protein sequence ID" value="CAH0551212.1"/>
    <property type="molecule type" value="Genomic_DNA"/>
</dbReference>
<feature type="compositionally biased region" description="Polar residues" evidence="1">
    <location>
        <begin position="145"/>
        <end position="156"/>
    </location>
</feature>
<protein>
    <recommendedName>
        <fullName evidence="4">Regulatory protein zeste</fullName>
    </recommendedName>
</protein>